<reference evidence="4 5" key="1">
    <citation type="submission" date="2014-04" db="EMBL/GenBank/DDBJ databases">
        <title>Evolutionary Origins and Diversification of the Mycorrhizal Mutualists.</title>
        <authorList>
            <consortium name="DOE Joint Genome Institute"/>
            <consortium name="Mycorrhizal Genomics Consortium"/>
            <person name="Kohler A."/>
            <person name="Kuo A."/>
            <person name="Nagy L.G."/>
            <person name="Floudas D."/>
            <person name="Copeland A."/>
            <person name="Barry K.W."/>
            <person name="Cichocki N."/>
            <person name="Veneault-Fourrey C."/>
            <person name="LaButti K."/>
            <person name="Lindquist E.A."/>
            <person name="Lipzen A."/>
            <person name="Lundell T."/>
            <person name="Morin E."/>
            <person name="Murat C."/>
            <person name="Riley R."/>
            <person name="Ohm R."/>
            <person name="Sun H."/>
            <person name="Tunlid A."/>
            <person name="Henrissat B."/>
            <person name="Grigoriev I.V."/>
            <person name="Hibbett D.S."/>
            <person name="Martin F."/>
        </authorList>
    </citation>
    <scope>NUCLEOTIDE SEQUENCE [LARGE SCALE GENOMIC DNA]</scope>
    <source>
        <strain evidence="4 5">MD-312</strain>
    </source>
</reference>
<keyword evidence="2" id="KW-0812">Transmembrane</keyword>
<evidence type="ECO:0000256" key="1">
    <source>
        <dbReference type="SAM" id="MobiDB-lite"/>
    </source>
</evidence>
<feature type="signal peptide" evidence="3">
    <location>
        <begin position="1"/>
        <end position="19"/>
    </location>
</feature>
<dbReference type="EMBL" id="KN839874">
    <property type="protein sequence ID" value="KIJ60318.1"/>
    <property type="molecule type" value="Genomic_DNA"/>
</dbReference>
<feature type="transmembrane region" description="Helical" evidence="2">
    <location>
        <begin position="311"/>
        <end position="328"/>
    </location>
</feature>
<proteinExistence type="predicted"/>
<feature type="region of interest" description="Disordered" evidence="1">
    <location>
        <begin position="151"/>
        <end position="267"/>
    </location>
</feature>
<feature type="transmembrane region" description="Helical" evidence="2">
    <location>
        <begin position="271"/>
        <end position="291"/>
    </location>
</feature>
<feature type="compositionally biased region" description="Basic residues" evidence="1">
    <location>
        <begin position="234"/>
        <end position="247"/>
    </location>
</feature>
<feature type="transmembrane region" description="Helical" evidence="2">
    <location>
        <begin position="340"/>
        <end position="359"/>
    </location>
</feature>
<dbReference type="AlphaFoldDB" id="A0A0C9W2R9"/>
<accession>A0A0C9W2R9</accession>
<keyword evidence="2" id="KW-0472">Membrane</keyword>
<evidence type="ECO:0000313" key="5">
    <source>
        <dbReference type="Proteomes" id="UP000053820"/>
    </source>
</evidence>
<dbReference type="Proteomes" id="UP000053820">
    <property type="component" value="Unassembled WGS sequence"/>
</dbReference>
<dbReference type="HOGENOM" id="CLU_765172_0_0_1"/>
<keyword evidence="2" id="KW-1133">Transmembrane helix</keyword>
<organism evidence="4 5">
    <name type="scientific">Hydnomerulius pinastri MD-312</name>
    <dbReference type="NCBI Taxonomy" id="994086"/>
    <lineage>
        <taxon>Eukaryota</taxon>
        <taxon>Fungi</taxon>
        <taxon>Dikarya</taxon>
        <taxon>Basidiomycota</taxon>
        <taxon>Agaricomycotina</taxon>
        <taxon>Agaricomycetes</taxon>
        <taxon>Agaricomycetidae</taxon>
        <taxon>Boletales</taxon>
        <taxon>Boletales incertae sedis</taxon>
        <taxon>Leucogyrophana</taxon>
    </lineage>
</organism>
<sequence>MLPFIVIFGLMLLVQRVSYSVLPPDVYRRLGIAGAAPPLIGCVLNGIFASVYIEIPDEGPPKLDDILFSHVVNDPVVVTSLALYSILHNSYYHPRPNKFPQVAGHSFDWAAEVKRNPHLYWDDIVPCAPGTPEDVFCQRLQLDESGRWISHAPLPLPRAQPPFVPASAKKSKRATPMPTAKKSKPAARKSKPVNRSKSTSGASDGGPRRSQAPPFPARSSAKKSKPATPTPAARKSKPAARKSKPVNRSKSTSNASDRKPRRPQASSCPRARLFSTFALGLLLPLCFGFQYLHKWILRKFEEDPQTRMPTWASAVLSATVTIAVLAYAPRPLLPSIIDPLFSILVAYVCSILVFLYVSIGDTDDQE</sequence>
<feature type="compositionally biased region" description="Basic residues" evidence="1">
    <location>
        <begin position="181"/>
        <end position="194"/>
    </location>
</feature>
<feature type="compositionally biased region" description="Pro residues" evidence="1">
    <location>
        <begin position="154"/>
        <end position="164"/>
    </location>
</feature>
<evidence type="ECO:0000256" key="2">
    <source>
        <dbReference type="SAM" id="Phobius"/>
    </source>
</evidence>
<feature type="chain" id="PRO_5002215651" evidence="3">
    <location>
        <begin position="20"/>
        <end position="366"/>
    </location>
</feature>
<dbReference type="OrthoDB" id="2685133at2759"/>
<gene>
    <name evidence="4" type="ORF">HYDPIDRAFT_117418</name>
</gene>
<protein>
    <submittedName>
        <fullName evidence="4">Uncharacterized protein</fullName>
    </submittedName>
</protein>
<evidence type="ECO:0000313" key="4">
    <source>
        <dbReference type="EMBL" id="KIJ60318.1"/>
    </source>
</evidence>
<keyword evidence="5" id="KW-1185">Reference proteome</keyword>
<evidence type="ECO:0000256" key="3">
    <source>
        <dbReference type="SAM" id="SignalP"/>
    </source>
</evidence>
<feature type="transmembrane region" description="Helical" evidence="2">
    <location>
        <begin position="30"/>
        <end position="53"/>
    </location>
</feature>
<keyword evidence="3" id="KW-0732">Signal</keyword>
<name>A0A0C9W2R9_9AGAM</name>